<dbReference type="InterPro" id="IPR010982">
    <property type="entry name" value="Lambda_DNA-bd_dom_sf"/>
</dbReference>
<dbReference type="SMART" id="SM00530">
    <property type="entry name" value="HTH_XRE"/>
    <property type="match status" value="1"/>
</dbReference>
<dbReference type="GO" id="GO:0003677">
    <property type="term" value="F:DNA binding"/>
    <property type="evidence" value="ECO:0007669"/>
    <property type="project" value="InterPro"/>
</dbReference>
<protein>
    <submittedName>
        <fullName evidence="1">XRE family transcriptional regulator</fullName>
    </submittedName>
</protein>
<gene>
    <name evidence="1" type="ORF">DW740_04565</name>
</gene>
<dbReference type="SUPFAM" id="SSF47413">
    <property type="entry name" value="lambda repressor-like DNA-binding domains"/>
    <property type="match status" value="1"/>
</dbReference>
<accession>A0A414EP46</accession>
<dbReference type="RefSeq" id="WP_015541892.1">
    <property type="nucleotide sequence ID" value="NZ_CABJFK010000003.1"/>
</dbReference>
<dbReference type="Pfam" id="PF01381">
    <property type="entry name" value="HTH_3"/>
    <property type="match status" value="1"/>
</dbReference>
<sequence>MAFKEINVSREIEQRCTDSPEFKKTWEESRAEYKLIGEMISLRKQEGITQSQLAVITGNKQQVISRIEQREHVPSLKLFSNILDALGYEIKIVKKQTP</sequence>
<comment type="caution">
    <text evidence="1">The sequence shown here is derived from an EMBL/GenBank/DDBJ whole genome shotgun (WGS) entry which is preliminary data.</text>
</comment>
<dbReference type="AlphaFoldDB" id="A0A414EP46"/>
<name>A0A414EP46_9FIRM</name>
<dbReference type="Proteomes" id="UP000283745">
    <property type="component" value="Unassembled WGS sequence"/>
</dbReference>
<evidence type="ECO:0000313" key="2">
    <source>
        <dbReference type="Proteomes" id="UP000283745"/>
    </source>
</evidence>
<dbReference type="InterPro" id="IPR001387">
    <property type="entry name" value="Cro/C1-type_HTH"/>
</dbReference>
<proteinExistence type="predicted"/>
<dbReference type="EMBL" id="QSKF01000003">
    <property type="protein sequence ID" value="RHE40817.1"/>
    <property type="molecule type" value="Genomic_DNA"/>
</dbReference>
<reference evidence="1 2" key="1">
    <citation type="submission" date="2018-08" db="EMBL/GenBank/DDBJ databases">
        <title>A genome reference for cultivated species of the human gut microbiota.</title>
        <authorList>
            <person name="Zou Y."/>
            <person name="Xue W."/>
            <person name="Luo G."/>
        </authorList>
    </citation>
    <scope>NUCLEOTIDE SEQUENCE [LARGE SCALE GENOMIC DNA]</scope>
    <source>
        <strain evidence="1 2">AM28-23</strain>
    </source>
</reference>
<organism evidence="1 2">
    <name type="scientific">Blautia obeum</name>
    <dbReference type="NCBI Taxonomy" id="40520"/>
    <lineage>
        <taxon>Bacteria</taxon>
        <taxon>Bacillati</taxon>
        <taxon>Bacillota</taxon>
        <taxon>Clostridia</taxon>
        <taxon>Lachnospirales</taxon>
        <taxon>Lachnospiraceae</taxon>
        <taxon>Blautia</taxon>
    </lineage>
</organism>
<dbReference type="PROSITE" id="PS50943">
    <property type="entry name" value="HTH_CROC1"/>
    <property type="match status" value="1"/>
</dbReference>
<dbReference type="CDD" id="cd00093">
    <property type="entry name" value="HTH_XRE"/>
    <property type="match status" value="1"/>
</dbReference>
<dbReference type="Gene3D" id="1.10.260.40">
    <property type="entry name" value="lambda repressor-like DNA-binding domains"/>
    <property type="match status" value="1"/>
</dbReference>
<evidence type="ECO:0000313" key="1">
    <source>
        <dbReference type="EMBL" id="RHE40817.1"/>
    </source>
</evidence>